<dbReference type="EMBL" id="JAGMUV010000005">
    <property type="protein sequence ID" value="KAH7156741.1"/>
    <property type="molecule type" value="Genomic_DNA"/>
</dbReference>
<dbReference type="Proteomes" id="UP000738349">
    <property type="component" value="Unassembled WGS sequence"/>
</dbReference>
<keyword evidence="7" id="KW-1133">Transmembrane helix</keyword>
<keyword evidence="2" id="KW-0805">Transcription regulation</keyword>
<evidence type="ECO:0000256" key="2">
    <source>
        <dbReference type="ARBA" id="ARBA00023015"/>
    </source>
</evidence>
<protein>
    <recommendedName>
        <fullName evidence="8">Xylanolytic transcriptional activator regulatory domain-containing protein</fullName>
    </recommendedName>
</protein>
<dbReference type="AlphaFoldDB" id="A0A9P9FA95"/>
<dbReference type="PANTHER" id="PTHR47663:SF1">
    <property type="entry name" value="XYLANOLYTIC TRANSCRIPTIONAL ACTIVATOR XLNR-RELATED"/>
    <property type="match status" value="1"/>
</dbReference>
<keyword evidence="10" id="KW-1185">Reference proteome</keyword>
<dbReference type="OrthoDB" id="5365785at2759"/>
<feature type="domain" description="Xylanolytic transcriptional activator regulatory" evidence="8">
    <location>
        <begin position="266"/>
        <end position="361"/>
    </location>
</feature>
<gene>
    <name evidence="9" type="ORF">EDB81DRAFT_646939</name>
</gene>
<evidence type="ECO:0000256" key="4">
    <source>
        <dbReference type="ARBA" id="ARBA00023163"/>
    </source>
</evidence>
<dbReference type="SMART" id="SM00906">
    <property type="entry name" value="Fungal_trans"/>
    <property type="match status" value="1"/>
</dbReference>
<dbReference type="CDD" id="cd12148">
    <property type="entry name" value="fungal_TF_MHR"/>
    <property type="match status" value="1"/>
</dbReference>
<keyword evidence="5" id="KW-0539">Nucleus</keyword>
<sequence>MNHHISVDQSLPCGPEFLPPPESAQDGCDVSESDDDDDLPAAQDTEGPATTIVSQDSPLSLRNASITNGSLRSDPNTHKPLWFSSRRRESRNECRYPFLNPVLPYIRDIISVPVACELLDIFLTDPGSSLFHGASPFILTRIFRKKSILHPTNPRPTTPALIASILWCVAQTADVMLLQVPGMRSKVVNQLYDLTTSLVSQRDPDRWRRVPGGVRVDKDASGLPFESPMVFPSTEATTGTVGTLDDALTFLFLTIAVSGLDFKSDCQKWWSKSTRLVLSMKLNREDERCLETEQPCSSPLCSCQRQQLEPTHASLEQREERRRVFWLCYSLDRHLALSYNMTVLIPDSYCEVFAPLPEVVWENLDDIPLEELQVRTLTPPTTASGTTFFEYFLPLMVILGDIIEIHHRRRHPRLGGGDGDRSVLLIRELLERYELSLVALEDDGVFGVESAGLPHDTASTANSDVRNHTQLQLVRNYGMHILHVLYVLLYGKWDAICMMDDDDGWITSEGFAECASHAISSSQTIAKILEIDPELTFMSYLFGIYLLHGSFIFLLFADRMPQLGPNQSVELACENIIRAHEVAVVTLNTEFQKTFRKVLRSTLYSVRGWDKANMEAHRSRRRILSLYRWNMGGRGLNL</sequence>
<evidence type="ECO:0000256" key="1">
    <source>
        <dbReference type="ARBA" id="ARBA00022833"/>
    </source>
</evidence>
<evidence type="ECO:0000313" key="9">
    <source>
        <dbReference type="EMBL" id="KAH7156741.1"/>
    </source>
</evidence>
<evidence type="ECO:0000256" key="6">
    <source>
        <dbReference type="SAM" id="MobiDB-lite"/>
    </source>
</evidence>
<keyword evidence="3" id="KW-0238">DNA-binding</keyword>
<dbReference type="InterPro" id="IPR051439">
    <property type="entry name" value="XlnR/Xlr1"/>
</dbReference>
<keyword evidence="7" id="KW-0472">Membrane</keyword>
<feature type="compositionally biased region" description="Acidic residues" evidence="6">
    <location>
        <begin position="29"/>
        <end position="39"/>
    </location>
</feature>
<organism evidence="9 10">
    <name type="scientific">Dactylonectria macrodidyma</name>
    <dbReference type="NCBI Taxonomy" id="307937"/>
    <lineage>
        <taxon>Eukaryota</taxon>
        <taxon>Fungi</taxon>
        <taxon>Dikarya</taxon>
        <taxon>Ascomycota</taxon>
        <taxon>Pezizomycotina</taxon>
        <taxon>Sordariomycetes</taxon>
        <taxon>Hypocreomycetidae</taxon>
        <taxon>Hypocreales</taxon>
        <taxon>Nectriaceae</taxon>
        <taxon>Dactylonectria</taxon>
    </lineage>
</organism>
<evidence type="ECO:0000313" key="10">
    <source>
        <dbReference type="Proteomes" id="UP000738349"/>
    </source>
</evidence>
<proteinExistence type="predicted"/>
<accession>A0A9P9FA95</accession>
<dbReference type="PANTHER" id="PTHR47663">
    <property type="entry name" value="XYLANOLYTIC TRANSCRIPTIONAL ACTIVATOR XLNR-RELATED"/>
    <property type="match status" value="1"/>
</dbReference>
<dbReference type="GO" id="GO:0003677">
    <property type="term" value="F:DNA binding"/>
    <property type="evidence" value="ECO:0007669"/>
    <property type="project" value="UniProtKB-KW"/>
</dbReference>
<evidence type="ECO:0000256" key="3">
    <source>
        <dbReference type="ARBA" id="ARBA00023125"/>
    </source>
</evidence>
<keyword evidence="7" id="KW-0812">Transmembrane</keyword>
<keyword evidence="4" id="KW-0804">Transcription</keyword>
<evidence type="ECO:0000259" key="8">
    <source>
        <dbReference type="SMART" id="SM00906"/>
    </source>
</evidence>
<reference evidence="9" key="1">
    <citation type="journal article" date="2021" name="Nat. Commun.">
        <title>Genetic determinants of endophytism in the Arabidopsis root mycobiome.</title>
        <authorList>
            <person name="Mesny F."/>
            <person name="Miyauchi S."/>
            <person name="Thiergart T."/>
            <person name="Pickel B."/>
            <person name="Atanasova L."/>
            <person name="Karlsson M."/>
            <person name="Huettel B."/>
            <person name="Barry K.W."/>
            <person name="Haridas S."/>
            <person name="Chen C."/>
            <person name="Bauer D."/>
            <person name="Andreopoulos W."/>
            <person name="Pangilinan J."/>
            <person name="LaButti K."/>
            <person name="Riley R."/>
            <person name="Lipzen A."/>
            <person name="Clum A."/>
            <person name="Drula E."/>
            <person name="Henrissat B."/>
            <person name="Kohler A."/>
            <person name="Grigoriev I.V."/>
            <person name="Martin F.M."/>
            <person name="Hacquard S."/>
        </authorList>
    </citation>
    <scope>NUCLEOTIDE SEQUENCE</scope>
    <source>
        <strain evidence="9">MPI-CAGE-AT-0147</strain>
    </source>
</reference>
<dbReference type="GO" id="GO:0006351">
    <property type="term" value="P:DNA-templated transcription"/>
    <property type="evidence" value="ECO:0007669"/>
    <property type="project" value="InterPro"/>
</dbReference>
<dbReference type="GO" id="GO:0008270">
    <property type="term" value="F:zinc ion binding"/>
    <property type="evidence" value="ECO:0007669"/>
    <property type="project" value="InterPro"/>
</dbReference>
<dbReference type="Pfam" id="PF04082">
    <property type="entry name" value="Fungal_trans"/>
    <property type="match status" value="1"/>
</dbReference>
<evidence type="ECO:0000256" key="5">
    <source>
        <dbReference type="ARBA" id="ARBA00023242"/>
    </source>
</evidence>
<keyword evidence="1" id="KW-0862">Zinc</keyword>
<name>A0A9P9FA95_9HYPO</name>
<comment type="caution">
    <text evidence="9">The sequence shown here is derived from an EMBL/GenBank/DDBJ whole genome shotgun (WGS) entry which is preliminary data.</text>
</comment>
<feature type="compositionally biased region" description="Polar residues" evidence="6">
    <location>
        <begin position="51"/>
        <end position="72"/>
    </location>
</feature>
<dbReference type="InterPro" id="IPR007219">
    <property type="entry name" value="XnlR_reg_dom"/>
</dbReference>
<feature type="transmembrane region" description="Helical" evidence="7">
    <location>
        <begin position="537"/>
        <end position="557"/>
    </location>
</feature>
<feature type="region of interest" description="Disordered" evidence="6">
    <location>
        <begin position="1"/>
        <end position="72"/>
    </location>
</feature>
<evidence type="ECO:0000256" key="7">
    <source>
        <dbReference type="SAM" id="Phobius"/>
    </source>
</evidence>